<dbReference type="EMBL" id="JABURY010000007">
    <property type="protein sequence ID" value="MBC9130403.1"/>
    <property type="molecule type" value="Genomic_DNA"/>
</dbReference>
<evidence type="ECO:0000313" key="2">
    <source>
        <dbReference type="EMBL" id="MBC9130403.1"/>
    </source>
</evidence>
<sequence>MKKIEKIIFEISNGWARDYNSIQKNSTHRQFLGNFLSILSLKEIPISVISTNFPSYGEERIEFKNHLTFSFHSYENKTNTWSYKESPIVNKYSIDKSGYCGWSDITINFDNYRDQINSISIQNAEKIISAQYNKFLSTKLSKYEQNNNIEKLPERYVFFPLQVVNDSAAKHANLDMIEVIEYISKLASDLKFNVVIKRHPLCPSSAIKNLLKIIQIENKYIQLSDSNVHDLIKNSHSVISCNSGVSLEALIANKAVYCFGKSEWYEASNKINNLSDINKVFSNELTYMNDFQKKIVAFLLSEYWCDFNDLNKIERIIDNCIATFKANSGTPNNSSEIELIIKQQLDLQSKLSDLERNNKLLKIESNRLKEINKKLRNNPIIIIKMLLKKLLH</sequence>
<proteinExistence type="predicted"/>
<gene>
    <name evidence="2" type="ORF">FcAc13_03660</name>
</gene>
<keyword evidence="1" id="KW-0175">Coiled coil</keyword>
<evidence type="ECO:0000313" key="3">
    <source>
        <dbReference type="Proteomes" id="UP000651208"/>
    </source>
</evidence>
<reference evidence="2 3" key="1">
    <citation type="submission" date="2020-06" db="EMBL/GenBank/DDBJ databases">
        <title>Frischella cerana isolated from Apis cerana gut homogenate.</title>
        <authorList>
            <person name="Wolter L.A."/>
            <person name="Suenami S."/>
            <person name="Miyazaki R."/>
        </authorList>
    </citation>
    <scope>NUCLEOTIDE SEQUENCE [LARGE SCALE GENOMIC DNA]</scope>
    <source>
        <strain evidence="2 3">Ac13</strain>
    </source>
</reference>
<protein>
    <recommendedName>
        <fullName evidence="4">Capsule polysaccharide biosynthesis protein</fullName>
    </recommendedName>
</protein>
<dbReference type="Pfam" id="PF05159">
    <property type="entry name" value="Capsule_synth"/>
    <property type="match status" value="1"/>
</dbReference>
<comment type="caution">
    <text evidence="2">The sequence shown here is derived from an EMBL/GenBank/DDBJ whole genome shotgun (WGS) entry which is preliminary data.</text>
</comment>
<dbReference type="InterPro" id="IPR007833">
    <property type="entry name" value="Capsule_polysaccharide_synth"/>
</dbReference>
<dbReference type="Gene3D" id="3.40.50.12580">
    <property type="match status" value="1"/>
</dbReference>
<dbReference type="RefSeq" id="WP_187754858.1">
    <property type="nucleotide sequence ID" value="NZ_JABURY010000007.1"/>
</dbReference>
<name>A0ABR7QVZ6_9GAMM</name>
<dbReference type="InterPro" id="IPR043148">
    <property type="entry name" value="TagF_C"/>
</dbReference>
<organism evidence="2 3">
    <name type="scientific">Frischella japonica</name>
    <dbReference type="NCBI Taxonomy" id="2741544"/>
    <lineage>
        <taxon>Bacteria</taxon>
        <taxon>Pseudomonadati</taxon>
        <taxon>Pseudomonadota</taxon>
        <taxon>Gammaproteobacteria</taxon>
        <taxon>Orbales</taxon>
        <taxon>Orbaceae</taxon>
        <taxon>Frischella</taxon>
    </lineage>
</organism>
<dbReference type="Proteomes" id="UP000651208">
    <property type="component" value="Unassembled WGS sequence"/>
</dbReference>
<feature type="coiled-coil region" evidence="1">
    <location>
        <begin position="337"/>
        <end position="378"/>
    </location>
</feature>
<accession>A0ABR7QVZ6</accession>
<evidence type="ECO:0000256" key="1">
    <source>
        <dbReference type="SAM" id="Coils"/>
    </source>
</evidence>
<evidence type="ECO:0008006" key="4">
    <source>
        <dbReference type="Google" id="ProtNLM"/>
    </source>
</evidence>
<keyword evidence="3" id="KW-1185">Reference proteome</keyword>